<reference evidence="1" key="1">
    <citation type="submission" date="2021-03" db="EMBL/GenBank/DDBJ databases">
        <title>Draft genome sequence of rust myrtle Austropuccinia psidii MF-1, a brazilian biotype.</title>
        <authorList>
            <person name="Quecine M.C."/>
            <person name="Pachon D.M.R."/>
            <person name="Bonatelli M.L."/>
            <person name="Correr F.H."/>
            <person name="Franceschini L.M."/>
            <person name="Leite T.F."/>
            <person name="Margarido G.R.A."/>
            <person name="Almeida C.A."/>
            <person name="Ferrarezi J.A."/>
            <person name="Labate C.A."/>
        </authorList>
    </citation>
    <scope>NUCLEOTIDE SEQUENCE</scope>
    <source>
        <strain evidence="1">MF-1</strain>
    </source>
</reference>
<dbReference type="EMBL" id="AVOT02109755">
    <property type="protein sequence ID" value="MBW0581332.1"/>
    <property type="molecule type" value="Genomic_DNA"/>
</dbReference>
<dbReference type="AlphaFoldDB" id="A0A9Q3Q306"/>
<comment type="caution">
    <text evidence="1">The sequence shown here is derived from an EMBL/GenBank/DDBJ whole genome shotgun (WGS) entry which is preliminary data.</text>
</comment>
<protein>
    <submittedName>
        <fullName evidence="1">Uncharacterized protein</fullName>
    </submittedName>
</protein>
<keyword evidence="2" id="KW-1185">Reference proteome</keyword>
<sequence>MASTHQCCPTTTAPVSKLPTFRRTIDINQGTYRWDATSRPTISSDFGFSWDTALNRLRYGHQIPDYWHCEDPKKNRTTSHND</sequence>
<dbReference type="Proteomes" id="UP000765509">
    <property type="component" value="Unassembled WGS sequence"/>
</dbReference>
<name>A0A9Q3Q306_9BASI</name>
<proteinExistence type="predicted"/>
<evidence type="ECO:0000313" key="1">
    <source>
        <dbReference type="EMBL" id="MBW0581332.1"/>
    </source>
</evidence>
<accession>A0A9Q3Q306</accession>
<organism evidence="1 2">
    <name type="scientific">Austropuccinia psidii MF-1</name>
    <dbReference type="NCBI Taxonomy" id="1389203"/>
    <lineage>
        <taxon>Eukaryota</taxon>
        <taxon>Fungi</taxon>
        <taxon>Dikarya</taxon>
        <taxon>Basidiomycota</taxon>
        <taxon>Pucciniomycotina</taxon>
        <taxon>Pucciniomycetes</taxon>
        <taxon>Pucciniales</taxon>
        <taxon>Sphaerophragmiaceae</taxon>
        <taxon>Austropuccinia</taxon>
    </lineage>
</organism>
<evidence type="ECO:0000313" key="2">
    <source>
        <dbReference type="Proteomes" id="UP000765509"/>
    </source>
</evidence>
<gene>
    <name evidence="1" type="ORF">O181_121047</name>
</gene>